<evidence type="ECO:0000256" key="4">
    <source>
        <dbReference type="ARBA" id="ARBA00022692"/>
    </source>
</evidence>
<evidence type="ECO:0000256" key="3">
    <source>
        <dbReference type="ARBA" id="ARBA00022679"/>
    </source>
</evidence>
<feature type="transmembrane region" description="Helical" evidence="8">
    <location>
        <begin position="363"/>
        <end position="388"/>
    </location>
</feature>
<feature type="transmembrane region" description="Helical" evidence="8">
    <location>
        <begin position="283"/>
        <end position="309"/>
    </location>
</feature>
<evidence type="ECO:0000256" key="6">
    <source>
        <dbReference type="ARBA" id="ARBA00023136"/>
    </source>
</evidence>
<evidence type="ECO:0000256" key="2">
    <source>
        <dbReference type="ARBA" id="ARBA00022475"/>
    </source>
</evidence>
<dbReference type="EMBL" id="FTNE01000008">
    <property type="protein sequence ID" value="SIQ71091.1"/>
    <property type="molecule type" value="Genomic_DNA"/>
</dbReference>
<dbReference type="OrthoDB" id="7679563at2"/>
<organism evidence="9 10">
    <name type="scientific">Acidiphilium rubrum</name>
    <dbReference type="NCBI Taxonomy" id="526"/>
    <lineage>
        <taxon>Bacteria</taxon>
        <taxon>Pseudomonadati</taxon>
        <taxon>Pseudomonadota</taxon>
        <taxon>Alphaproteobacteria</taxon>
        <taxon>Acetobacterales</taxon>
        <taxon>Acidocellaceae</taxon>
        <taxon>Acidiphilium</taxon>
    </lineage>
</organism>
<dbReference type="GO" id="GO:0005886">
    <property type="term" value="C:plasma membrane"/>
    <property type="evidence" value="ECO:0007669"/>
    <property type="project" value="UniProtKB-SubCell"/>
</dbReference>
<protein>
    <recommendedName>
        <fullName evidence="11">DUF2029 domain-containing protein</fullName>
    </recommendedName>
</protein>
<dbReference type="Pfam" id="PF09594">
    <property type="entry name" value="GT87"/>
    <property type="match status" value="1"/>
</dbReference>
<keyword evidence="4 8" id="KW-0812">Transmembrane</keyword>
<dbReference type="GO" id="GO:0016758">
    <property type="term" value="F:hexosyltransferase activity"/>
    <property type="evidence" value="ECO:0007669"/>
    <property type="project" value="InterPro"/>
</dbReference>
<feature type="transmembrane region" description="Helical" evidence="8">
    <location>
        <begin position="118"/>
        <end position="143"/>
    </location>
</feature>
<name>A0A8G2CK85_ACIRU</name>
<accession>A0A8G2CK85</accession>
<dbReference type="Proteomes" id="UP000186308">
    <property type="component" value="Unassembled WGS sequence"/>
</dbReference>
<keyword evidence="6 8" id="KW-0472">Membrane</keyword>
<feature type="transmembrane region" description="Helical" evidence="8">
    <location>
        <begin position="163"/>
        <end position="186"/>
    </location>
</feature>
<comment type="caution">
    <text evidence="9">The sequence shown here is derived from an EMBL/GenBank/DDBJ whole genome shotgun (WGS) entry which is preliminary data.</text>
</comment>
<dbReference type="AlphaFoldDB" id="A0A8G2CK85"/>
<evidence type="ECO:0000256" key="7">
    <source>
        <dbReference type="ARBA" id="ARBA00024033"/>
    </source>
</evidence>
<dbReference type="RefSeq" id="WP_081848988.1">
    <property type="nucleotide sequence ID" value="NZ_FTNE01000008.1"/>
</dbReference>
<proteinExistence type="inferred from homology"/>
<evidence type="ECO:0000256" key="8">
    <source>
        <dbReference type="SAM" id="Phobius"/>
    </source>
</evidence>
<dbReference type="InterPro" id="IPR018584">
    <property type="entry name" value="GT87"/>
</dbReference>
<feature type="transmembrane region" description="Helical" evidence="8">
    <location>
        <begin position="223"/>
        <end position="249"/>
    </location>
</feature>
<feature type="transmembrane region" description="Helical" evidence="8">
    <location>
        <begin position="316"/>
        <end position="335"/>
    </location>
</feature>
<keyword evidence="3" id="KW-0808">Transferase</keyword>
<evidence type="ECO:0000256" key="1">
    <source>
        <dbReference type="ARBA" id="ARBA00004651"/>
    </source>
</evidence>
<keyword evidence="2" id="KW-1003">Cell membrane</keyword>
<gene>
    <name evidence="9" type="ORF">SAMN05421828_10872</name>
</gene>
<evidence type="ECO:0000256" key="5">
    <source>
        <dbReference type="ARBA" id="ARBA00022989"/>
    </source>
</evidence>
<evidence type="ECO:0000313" key="10">
    <source>
        <dbReference type="Proteomes" id="UP000186308"/>
    </source>
</evidence>
<comment type="similarity">
    <text evidence="7">Belongs to the glycosyltransferase 87 family.</text>
</comment>
<keyword evidence="5 8" id="KW-1133">Transmembrane helix</keyword>
<feature type="transmembrane region" description="Helical" evidence="8">
    <location>
        <begin position="12"/>
        <end position="36"/>
    </location>
</feature>
<evidence type="ECO:0000313" key="9">
    <source>
        <dbReference type="EMBL" id="SIQ71091.1"/>
    </source>
</evidence>
<comment type="subcellular location">
    <subcellularLocation>
        <location evidence="1">Cell membrane</location>
        <topology evidence="1">Multi-pass membrane protein</topology>
    </subcellularLocation>
</comment>
<reference evidence="9 10" key="1">
    <citation type="submission" date="2017-01" db="EMBL/GenBank/DDBJ databases">
        <authorList>
            <person name="Varghese N."/>
            <person name="Submissions S."/>
        </authorList>
    </citation>
    <scope>NUCLEOTIDE SEQUENCE [LARGE SCALE GENOMIC DNA]</scope>
    <source>
        <strain evidence="9 10">ATCC 35905</strain>
    </source>
</reference>
<sequence length="412" mass="44784">MNKALRLARRDVPLGVALPWLTLPVAIPLWLVYIQILSKNIFISVDGTILPDTAIKYSPLNNDMMLFWPVAHLVTSGHAGDVYNTSLFSTYLRLHFGGIVPSYYQCPYLPPGLLAPLILAPFGILPGFLVWTLVLTGGSIWLLRLIKAPWPVVGFGLTSVASIYNMLAGQLGLITGTLFLVGLFSIASNPNRAATCFGCLIIKPQAGLLAPIALLARRQYRTIIVSGLVVLALCVLTTLICGAAIWPAYLDEGTASARKILIAPFPNQYEDNGASVFWMMRSFGAGVTTSGIVQTATAVGATVWCWVAWRRDTKDHLALITLTAALTILATPYGYTVDLCGFTLMTGWLAWERRQLELADVLIWVWPAICPLVATGLHMELTPLILLLGAIRAWRRLDGIGTTAPACYPVPL</sequence>
<evidence type="ECO:0008006" key="11">
    <source>
        <dbReference type="Google" id="ProtNLM"/>
    </source>
</evidence>
<keyword evidence="10" id="KW-1185">Reference proteome</keyword>